<dbReference type="InterPro" id="IPR024983">
    <property type="entry name" value="CHAT_dom"/>
</dbReference>
<dbReference type="EMBL" id="LT598496">
    <property type="protein sequence ID" value="SBV30608.1"/>
    <property type="molecule type" value="Genomic_DNA"/>
</dbReference>
<feature type="region of interest" description="Disordered" evidence="1">
    <location>
        <begin position="942"/>
        <end position="986"/>
    </location>
</feature>
<evidence type="ECO:0000313" key="3">
    <source>
        <dbReference type="EMBL" id="SBV30608.1"/>
    </source>
</evidence>
<feature type="compositionally biased region" description="Low complexity" evidence="1">
    <location>
        <begin position="950"/>
        <end position="981"/>
    </location>
</feature>
<dbReference type="InterPro" id="IPR011990">
    <property type="entry name" value="TPR-like_helical_dom_sf"/>
</dbReference>
<evidence type="ECO:0000256" key="1">
    <source>
        <dbReference type="SAM" id="MobiDB-lite"/>
    </source>
</evidence>
<gene>
    <name evidence="3" type="ORF">GA0070620_6206</name>
</gene>
<evidence type="ECO:0000259" key="2">
    <source>
        <dbReference type="Pfam" id="PF12770"/>
    </source>
</evidence>
<feature type="compositionally biased region" description="Gly residues" evidence="1">
    <location>
        <begin position="136"/>
        <end position="150"/>
    </location>
</feature>
<feature type="domain" description="CHAT" evidence="2">
    <location>
        <begin position="1100"/>
        <end position="1380"/>
    </location>
</feature>
<dbReference type="Gene3D" id="1.25.40.10">
    <property type="entry name" value="Tetratricopeptide repeat domain"/>
    <property type="match status" value="2"/>
</dbReference>
<name>A0A1C3NDJ6_9ACTN</name>
<evidence type="ECO:0000313" key="4">
    <source>
        <dbReference type="Proteomes" id="UP000199393"/>
    </source>
</evidence>
<organism evidence="3 4">
    <name type="scientific">Micromonospora krabiensis</name>
    <dbReference type="NCBI Taxonomy" id="307121"/>
    <lineage>
        <taxon>Bacteria</taxon>
        <taxon>Bacillati</taxon>
        <taxon>Actinomycetota</taxon>
        <taxon>Actinomycetes</taxon>
        <taxon>Micromonosporales</taxon>
        <taxon>Micromonosporaceae</taxon>
        <taxon>Micromonospora</taxon>
    </lineage>
</organism>
<dbReference type="OrthoDB" id="3206999at2"/>
<accession>A0A1C3NDJ6</accession>
<dbReference type="PATRIC" id="fig|307121.4.peg.6323"/>
<dbReference type="STRING" id="307121.GA0070620_6206"/>
<keyword evidence="4" id="KW-1185">Reference proteome</keyword>
<feature type="compositionally biased region" description="Low complexity" evidence="1">
    <location>
        <begin position="120"/>
        <end position="135"/>
    </location>
</feature>
<dbReference type="Pfam" id="PF12770">
    <property type="entry name" value="CHAT"/>
    <property type="match status" value="1"/>
</dbReference>
<reference evidence="4" key="1">
    <citation type="submission" date="2016-06" db="EMBL/GenBank/DDBJ databases">
        <authorList>
            <person name="Varghese N."/>
            <person name="Submissions Spin"/>
        </authorList>
    </citation>
    <scope>NUCLEOTIDE SEQUENCE [LARGE SCALE GENOMIC DNA]</scope>
    <source>
        <strain evidence="4">DSM 45344</strain>
    </source>
</reference>
<dbReference type="RefSeq" id="WP_091596884.1">
    <property type="nucleotide sequence ID" value="NZ_JBHRWG010000002.1"/>
</dbReference>
<feature type="region of interest" description="Disordered" evidence="1">
    <location>
        <begin position="117"/>
        <end position="151"/>
    </location>
</feature>
<protein>
    <submittedName>
        <fullName evidence="3">CHAT domain-containing protein</fullName>
    </submittedName>
</protein>
<dbReference type="Proteomes" id="UP000199393">
    <property type="component" value="Chromosome I"/>
</dbReference>
<sequence length="1381" mass="144058">MWRRSRADPVRRLRERLDGFGATMDARRVLDADAIRDAEAVIDLVTRTPPRPPMPDHVAEGVFLLACLFWYRYQVLPPGQDADELAHAVRFTEVLVRFAPERVPPSLLALLRAHGPPSGPATAAPAGGRIPTPCSGPGGSGGPTGRGGGEPAELYQEAVALMGAAEWSGDYRAADRAEGLLKRALAGTPTGTPERLRYLTALGRVHRDQFRYLGRRRCLPAAIDAHRESLESTPAADPERPARLFHLGNVLGDRYELAGDAEALDESIRLLDEAVRTAPAGSPLVTTARANLGQRLRERWRRRRDPADLDRAADVLALAVRAGVDPRIGAVHGAVAAERFLLSGGDDDLTAAIEANRSVLTAGNLPDELAGVSGVSLASLLVERHQRHRDPADLDAAIEAYRAVEQTGLAGALTDGVRHTVGTLLASRYALHRRATDLAEAVRLLREGVSAAGDPVTRALRLGDLGYTLGEWAAALDGTRTTREARDLLTEAERLLPAEHPQRPGLLNNLGRLLYELADRAGEPDLLEQAVATHRAAVAGVPADAPVLPRHLANLGLALQALFARTQDLAILTEAVDVLRRAVDASPPGHPDRLAALVNHASVLNRRVELAVNGALPGAGPSGPDAASVTAAAERDARTAVRMLREAAELARREDPEAYGPVAVVLTIAYVLQHLLTGDTGPLDEAVDAARSAESLPLPAGERHRLLINLGGALLLRFRATRTTRDATDLLAAHRSAVAALPAGHPDRTMGLINLAYAIETVAGPPDDDPTGPAALPGPDPAEATAALREAAGVEAAPSLLRATAAAAYASRAADLPEALDGYATAIELLDLAAWHGMDPDDQGRLLGRFPGLASDAAAVAIALDLPRRAVELLEHGRGVLLTRAHDAGADLAVLRERAPRLADRLAELQAGLDGFDPAPASGAPGMPPVSAAPGALPVGGLSAPGAGGTPVSPSSVGGTSPGAAVGGASTARAAGGVSAGPERRHELATRRRELLAEIRRLPGFATFLLPPSFAELSDAAVGGPVVLVNVSGRRCDGLVVTPGRVRAVPLPELTHAELAVRAATCLAALAELSAPISGGDAGPVETERRRLAARRRVAETLDWLWRVVAAPVLDALDPSDAPPGTTHPPRLWWCPTGLLTLLPLHAAAPLGGGDGVLDRVIPSYTASLRALRHARRGVPAAPAPVTSALVVGMPRTPGLADLPGAAREEEIVRRHVAHVTSLTGAAATPAAVLAALPERPVAHLSCHGHQHLAAPARGRLVLAGGPLHVRDLWRPAGTSAALAVLSACDTVRGGAALPDEALTLGTAFQLAGFRHVVGALWSISDALTVRLCEDLYAGLAVPGGIDPERAATALHRAVRDLRAALPGLPDLWAGYVHIGP</sequence>
<proteinExistence type="predicted"/>